<evidence type="ECO:0008006" key="3">
    <source>
        <dbReference type="Google" id="ProtNLM"/>
    </source>
</evidence>
<dbReference type="EMBL" id="JASCTH010000027">
    <property type="protein sequence ID" value="MDI6103694.1"/>
    <property type="molecule type" value="Genomic_DNA"/>
</dbReference>
<accession>A0ABT6WVF4</accession>
<evidence type="ECO:0000313" key="1">
    <source>
        <dbReference type="EMBL" id="MDI6103694.1"/>
    </source>
</evidence>
<comment type="caution">
    <text evidence="1">The sequence shown here is derived from an EMBL/GenBank/DDBJ whole genome shotgun (WGS) entry which is preliminary data.</text>
</comment>
<name>A0ABT6WVF4_9ACTN</name>
<evidence type="ECO:0000313" key="2">
    <source>
        <dbReference type="Proteomes" id="UP001241758"/>
    </source>
</evidence>
<organism evidence="1 2">
    <name type="scientific">Actinoplanes sandaracinus</name>
    <dbReference type="NCBI Taxonomy" id="3045177"/>
    <lineage>
        <taxon>Bacteria</taxon>
        <taxon>Bacillati</taxon>
        <taxon>Actinomycetota</taxon>
        <taxon>Actinomycetes</taxon>
        <taxon>Micromonosporales</taxon>
        <taxon>Micromonosporaceae</taxon>
        <taxon>Actinoplanes</taxon>
    </lineage>
</organism>
<proteinExistence type="predicted"/>
<dbReference type="RefSeq" id="WP_282764907.1">
    <property type="nucleotide sequence ID" value="NZ_JASCTH010000027.1"/>
</dbReference>
<dbReference type="Proteomes" id="UP001241758">
    <property type="component" value="Unassembled WGS sequence"/>
</dbReference>
<protein>
    <recommendedName>
        <fullName evidence="3">Peptidase inhibitor family I36</fullName>
    </recommendedName>
</protein>
<gene>
    <name evidence="1" type="ORF">QLQ12_34280</name>
</gene>
<keyword evidence="2" id="KW-1185">Reference proteome</keyword>
<sequence length="120" mass="12975">MVAVVGTAAMSVASQAPASADADFGCDYPKVCLYFNSEDWAFRKPTATYQNIISNWRKLGSGGRHAYAVFNSRNNDVVQLLHTDGTEDCVAPKGTWFHNQGGASKVVVGVKILDDPICFD</sequence>
<reference evidence="1 2" key="1">
    <citation type="submission" date="2023-05" db="EMBL/GenBank/DDBJ databases">
        <title>Actinoplanes sp. NEAU-A12 genome sequencing.</title>
        <authorList>
            <person name="Wang Z.-S."/>
        </authorList>
    </citation>
    <scope>NUCLEOTIDE SEQUENCE [LARGE SCALE GENOMIC DNA]</scope>
    <source>
        <strain evidence="1 2">NEAU-A12</strain>
    </source>
</reference>